<gene>
    <name evidence="3" type="ORF">GCM10010982_27040</name>
</gene>
<evidence type="ECO:0000313" key="3">
    <source>
        <dbReference type="EMBL" id="GGO71381.1"/>
    </source>
</evidence>
<dbReference type="EMBL" id="BMLS01000004">
    <property type="protein sequence ID" value="GGO71381.1"/>
    <property type="molecule type" value="Genomic_DNA"/>
</dbReference>
<protein>
    <submittedName>
        <fullName evidence="3">Thioesterase</fullName>
    </submittedName>
</protein>
<dbReference type="RefSeq" id="WP_188696135.1">
    <property type="nucleotide sequence ID" value="NZ_BMLS01000004.1"/>
</dbReference>
<dbReference type="Proteomes" id="UP000606935">
    <property type="component" value="Unassembled WGS sequence"/>
</dbReference>
<evidence type="ECO:0000256" key="2">
    <source>
        <dbReference type="ARBA" id="ARBA00022801"/>
    </source>
</evidence>
<reference evidence="3" key="1">
    <citation type="journal article" date="2014" name="Int. J. Syst. Evol. Microbiol.">
        <title>Complete genome sequence of Corynebacterium casei LMG S-19264T (=DSM 44701T), isolated from a smear-ripened cheese.</title>
        <authorList>
            <consortium name="US DOE Joint Genome Institute (JGI-PGF)"/>
            <person name="Walter F."/>
            <person name="Albersmeier A."/>
            <person name="Kalinowski J."/>
            <person name="Ruckert C."/>
        </authorList>
    </citation>
    <scope>NUCLEOTIDE SEQUENCE</scope>
    <source>
        <strain evidence="3">CGMCC 1.7086</strain>
    </source>
</reference>
<dbReference type="InterPro" id="IPR050563">
    <property type="entry name" value="4-hydroxybenzoyl-CoA_TE"/>
</dbReference>
<dbReference type="GO" id="GO:0047617">
    <property type="term" value="F:fatty acyl-CoA hydrolase activity"/>
    <property type="evidence" value="ECO:0007669"/>
    <property type="project" value="TreeGrafter"/>
</dbReference>
<dbReference type="Gene3D" id="3.10.129.10">
    <property type="entry name" value="Hotdog Thioesterase"/>
    <property type="match status" value="1"/>
</dbReference>
<reference evidence="3" key="2">
    <citation type="submission" date="2020-09" db="EMBL/GenBank/DDBJ databases">
        <authorList>
            <person name="Sun Q."/>
            <person name="Zhou Y."/>
        </authorList>
    </citation>
    <scope>NUCLEOTIDE SEQUENCE</scope>
    <source>
        <strain evidence="3">CGMCC 1.7086</strain>
    </source>
</reference>
<dbReference type="PANTHER" id="PTHR31793">
    <property type="entry name" value="4-HYDROXYBENZOYL-COA THIOESTERASE FAMILY MEMBER"/>
    <property type="match status" value="1"/>
</dbReference>
<keyword evidence="4" id="KW-1185">Reference proteome</keyword>
<dbReference type="CDD" id="cd00586">
    <property type="entry name" value="4HBT"/>
    <property type="match status" value="1"/>
</dbReference>
<organism evidence="3 4">
    <name type="scientific">Bowmanella pacifica</name>
    <dbReference type="NCBI Taxonomy" id="502051"/>
    <lineage>
        <taxon>Bacteria</taxon>
        <taxon>Pseudomonadati</taxon>
        <taxon>Pseudomonadota</taxon>
        <taxon>Gammaproteobacteria</taxon>
        <taxon>Alteromonadales</taxon>
        <taxon>Alteromonadaceae</taxon>
        <taxon>Bowmanella</taxon>
    </lineage>
</organism>
<dbReference type="PANTHER" id="PTHR31793:SF27">
    <property type="entry name" value="NOVEL THIOESTERASE SUPERFAMILY DOMAIN AND SAPOSIN A-TYPE DOMAIN CONTAINING PROTEIN (0610012H03RIK)"/>
    <property type="match status" value="1"/>
</dbReference>
<evidence type="ECO:0000256" key="1">
    <source>
        <dbReference type="ARBA" id="ARBA00005953"/>
    </source>
</evidence>
<name>A0A917Z121_9ALTE</name>
<dbReference type="SUPFAM" id="SSF54637">
    <property type="entry name" value="Thioesterase/thiol ester dehydrase-isomerase"/>
    <property type="match status" value="1"/>
</dbReference>
<keyword evidence="2" id="KW-0378">Hydrolase</keyword>
<comment type="similarity">
    <text evidence="1">Belongs to the 4-hydroxybenzoyl-CoA thioesterase family.</text>
</comment>
<dbReference type="InterPro" id="IPR029069">
    <property type="entry name" value="HotDog_dom_sf"/>
</dbReference>
<sequence>MLSQEFEVRFYETDALRHVSNTVLAGWFEAAREPIFRIFTPKLDLANWPLILASYKIDFLKQIFYGKAVTVKTGISRIGNSSFVVYQEVWQDGQQCASGQTTMVHFDYASQASAAIPDAVRTQLQTLLVEAA</sequence>
<proteinExistence type="inferred from homology"/>
<dbReference type="AlphaFoldDB" id="A0A917Z121"/>
<comment type="caution">
    <text evidence="3">The sequence shown here is derived from an EMBL/GenBank/DDBJ whole genome shotgun (WGS) entry which is preliminary data.</text>
</comment>
<dbReference type="Pfam" id="PF13279">
    <property type="entry name" value="4HBT_2"/>
    <property type="match status" value="1"/>
</dbReference>
<evidence type="ECO:0000313" key="4">
    <source>
        <dbReference type="Proteomes" id="UP000606935"/>
    </source>
</evidence>
<accession>A0A917Z121</accession>